<dbReference type="Pfam" id="PF00271">
    <property type="entry name" value="Helicase_C"/>
    <property type="match status" value="1"/>
</dbReference>
<dbReference type="GO" id="GO:0005524">
    <property type="term" value="F:ATP binding"/>
    <property type="evidence" value="ECO:0007669"/>
    <property type="project" value="UniProtKB-KW"/>
</dbReference>
<dbReference type="Pfam" id="PF00270">
    <property type="entry name" value="DEAD"/>
    <property type="match status" value="1"/>
</dbReference>
<keyword evidence="4" id="KW-0347">Helicase</keyword>
<dbReference type="EMBL" id="RVVJ01000019">
    <property type="protein sequence ID" value="MML54837.1"/>
    <property type="molecule type" value="Genomic_DNA"/>
</dbReference>
<dbReference type="SMART" id="SM00487">
    <property type="entry name" value="DEXDc"/>
    <property type="match status" value="1"/>
</dbReference>
<keyword evidence="4" id="KW-0378">Hydrolase</keyword>
<gene>
    <name evidence="4" type="ORF">D7N80_16285</name>
</gene>
<keyword evidence="2" id="KW-0067">ATP-binding</keyword>
<dbReference type="GO" id="GO:0006289">
    <property type="term" value="P:nucleotide-excision repair"/>
    <property type="evidence" value="ECO:0007669"/>
    <property type="project" value="TreeGrafter"/>
</dbReference>
<comment type="caution">
    <text evidence="4">The sequence shown here is derived from an EMBL/GenBank/DDBJ whole genome shotgun (WGS) entry which is preliminary data.</text>
</comment>
<evidence type="ECO:0000256" key="2">
    <source>
        <dbReference type="ARBA" id="ARBA00022840"/>
    </source>
</evidence>
<dbReference type="PROSITE" id="PS51192">
    <property type="entry name" value="HELICASE_ATP_BIND_1"/>
    <property type="match status" value="1"/>
</dbReference>
<dbReference type="Proteomes" id="UP000885348">
    <property type="component" value="Unassembled WGS sequence"/>
</dbReference>
<dbReference type="SUPFAM" id="SSF52540">
    <property type="entry name" value="P-loop containing nucleoside triphosphate hydrolases"/>
    <property type="match status" value="2"/>
</dbReference>
<feature type="domain" description="Helicase ATP-binding" evidence="3">
    <location>
        <begin position="120"/>
        <end position="425"/>
    </location>
</feature>
<dbReference type="GO" id="GO:0036297">
    <property type="term" value="P:interstrand cross-link repair"/>
    <property type="evidence" value="ECO:0007669"/>
    <property type="project" value="TreeGrafter"/>
</dbReference>
<reference evidence="4" key="1">
    <citation type="submission" date="2018-09" db="EMBL/GenBank/DDBJ databases">
        <authorList>
            <person name="Ashton P.M."/>
            <person name="Dallman T."/>
            <person name="Nair S."/>
            <person name="De Pinna E."/>
            <person name="Peters T."/>
            <person name="Grant K."/>
        </authorList>
    </citation>
    <scope>NUCLEOTIDE SEQUENCE [LARGE SCALE GENOMIC DNA]</scope>
    <source>
        <strain evidence="4">598938</strain>
    </source>
</reference>
<organism evidence="4">
    <name type="scientific">Salmonella enterica I</name>
    <dbReference type="NCBI Taxonomy" id="59201"/>
    <lineage>
        <taxon>Bacteria</taxon>
        <taxon>Pseudomonadati</taxon>
        <taxon>Pseudomonadota</taxon>
        <taxon>Gammaproteobacteria</taxon>
        <taxon>Enterobacterales</taxon>
        <taxon>Enterobacteriaceae</taxon>
        <taxon>Salmonella</taxon>
    </lineage>
</organism>
<proteinExistence type="predicted"/>
<protein>
    <submittedName>
        <fullName evidence="4">DEAD/DEAH box helicase</fullName>
    </submittedName>
</protein>
<accession>A0A3R1AW65</accession>
<dbReference type="PANTHER" id="PTHR47957">
    <property type="entry name" value="ATP-DEPENDENT HELICASE HRQ1"/>
    <property type="match status" value="1"/>
</dbReference>
<dbReference type="InterPro" id="IPR011545">
    <property type="entry name" value="DEAD/DEAH_box_helicase_dom"/>
</dbReference>
<evidence type="ECO:0000259" key="3">
    <source>
        <dbReference type="PROSITE" id="PS51192"/>
    </source>
</evidence>
<name>A0A3R1AW65_SALET</name>
<dbReference type="PANTHER" id="PTHR47957:SF3">
    <property type="entry name" value="ATP-DEPENDENT HELICASE HRQ1"/>
    <property type="match status" value="1"/>
</dbReference>
<sequence>MLDPIGGFRRIQDFFISYIETSFRIADPFVAASRRELLNSSGEFAAEPYIEPVLRYESSDKTLEDLADMENGPLKSLSQEGRKAFVELALSGLFDSKSGDASWRRRSVHAPYIHQVKMLERGIRAGRPGIVTSGTGSGKTESFMLPILAALSNEAIGWPAPRDSYLQNRWWHNAEANWVSRRKGEKRPAAIRALVLYPMNALVEDQMARLRKTLDSDEARQTMEHRFAGNRIFFGQYTSATPVTGYASHPRLSGDRTEKSRRARNLEKLRKALNRIDCDQQAARAFDKEKEKSSEKTRYIFPSTDGGEMVTRWDMQAAPPDVLVTNASMLGAMLSREVEDAIFDMTREWLMSNEDAYFYLVFDELHLMRGSAGTETAMLIKSLIIRLGLDDPKHRYKLRLLASSASLPMEGADGEQSRKYLRDLFAPFGTCRDPRDEGSDSPEFWRNCVVEGTPFIPEPESKVDARPFAALMRMALTGQGDVVRRVKMTDEFERALVNAFQALGVKERNIRQGVKLAAETAAALLTHACIEKKGDKPRATSPKHIIDKIFLAESLDGEKESELALRGLMLLRALPDSVLDCDKPDAATPAFRVHTFVRNIEGFFASVSPGERKAKFADFCLERGLSHAPSTSQEKRGRRLFEMLYCEACGDLLLGGQRGQNCGGATVELLPSTTNLENLPERPGAEYYDDMALDEFAVFWPVEKTPAASEASEKRWDVWQEATLNPVTGIATVGQETSPLNPEAIRGYLYFQNPPPAKKGEPVKPPSAQPFCCPNCGIDYSSRPATNRARTPIRAFRTGVTKSSQLVATELFELLHAIGADAKSIIFSDSRQDAASMALEIERLHLRDLRREILVAAARTMISEAEKEYIPEKEFKEKRDKAIQAGDDDELDRLYELKTRQKDIASLCKFRRVKIDSLLESEGDSIGKISSELAGLGISPYKYRPSADGNDKVVWYENFVKDKNIVRYHEKLSLSDRLAIKQRIIDDQSELIDDVIFANTFFALEETGLAYPCVSDNENTPELDAWLRVFAGVYRVKENKYVDPEQSDGWYVGEDIKKAKVKRVARAVFGDNKYLDNLTLVLNQFADREHTAGLFNIGKLFLKVAKSGDPYWQCGNCGRIHLHLGFKRCTRCAEPLDITPKDSVETLWEQNFLGKRIVRGERDGVKRFRLNVEELTGQTDDFSDRLRKFKGIFVDKMSELEKLDAEIDMLAVTTTMEVGIDIGSLQSVYQANMPPQRFNYQQRVGRAGRRGQAYSFVITFCRGRTHDAYYFAHPHAITGDPPPPPFLAVDHDAIPLRLLRKVWLRSAFNLLREEDRENGIDFPGDKLVPPDVHGEYVSTHDYYYDDNANWAERLQGALEATQSIRERFIEASTFDPEQRQNLHSALNAKKIIDEIADLNAYAPDDSVGLARFLAECGKLPMYGMPTRVRNLYLGLREKKGLNNQTEYEWSTMDRDLDLAVFEYAPGSVLIKDKKKHKVIGFTGNYREPHNRNNRVSDLSTVGSWLESSSHVAFCPACGSAKLELRQPDNEIQCKDCGAPINPDEFKLYITPAAFRTDFEPKDDLDSFTRMSLKTTATVLNEETPTHCDPLIIRRGEVTILRLNDGPINGEKEGERFTVDLTSDQKAPVPFVAYRSPIKGEQAIDSNWLKEQDNSRWRRKGESRNFGLVSSKETESLHLELTRFDPRLNLNMVARYGEHMHLPTRAAAISAIQILTHKAALYLDVSPDEFETLEPRLHFGKPILQIADALINGSGLCRRLAEPAVAGSSPLIIKLLHEILTDERGWPMVDFLKKDHPVQCRTACYKCIQRYGNRQYHGLLDWRLGIAYLRAMVMPEFACGLNVEDWNHPEMKGWKERAFELAEDVEALRPGTIKLLKEHSLPVLEINDGKDLWRAAVTHPLWQCRDAERDALIGSFGLDNIGAPLRFIDTFELERRPLRALAKLNRG</sequence>
<evidence type="ECO:0000313" key="4">
    <source>
        <dbReference type="EMBL" id="MML54837.1"/>
    </source>
</evidence>
<dbReference type="GO" id="GO:0043138">
    <property type="term" value="F:3'-5' DNA helicase activity"/>
    <property type="evidence" value="ECO:0007669"/>
    <property type="project" value="TreeGrafter"/>
</dbReference>
<dbReference type="InterPro" id="IPR027417">
    <property type="entry name" value="P-loop_NTPase"/>
</dbReference>
<evidence type="ECO:0000256" key="1">
    <source>
        <dbReference type="ARBA" id="ARBA00022741"/>
    </source>
</evidence>
<keyword evidence="1" id="KW-0547">Nucleotide-binding</keyword>
<dbReference type="SMART" id="SM00490">
    <property type="entry name" value="HELICc"/>
    <property type="match status" value="1"/>
</dbReference>
<dbReference type="GO" id="GO:0003676">
    <property type="term" value="F:nucleic acid binding"/>
    <property type="evidence" value="ECO:0007669"/>
    <property type="project" value="InterPro"/>
</dbReference>
<dbReference type="InterPro" id="IPR001650">
    <property type="entry name" value="Helicase_C-like"/>
</dbReference>
<dbReference type="InterPro" id="IPR014001">
    <property type="entry name" value="Helicase_ATP-bd"/>
</dbReference>
<dbReference type="Gene3D" id="3.40.50.300">
    <property type="entry name" value="P-loop containing nucleotide triphosphate hydrolases"/>
    <property type="match status" value="2"/>
</dbReference>